<sequence length="307" mass="31368">MARGKLILACTLATYVASAVAAYDRLYFAANSSNFFCTNGFGLSCRPPSICAHDDLINKYYCCNPGDPSAVCYTGMNVDCKGTNGGPSGAQQQCTSKYCCLLDREKCTQVTNQINICWATAENPVANLSKQLSNETYSSLSSAQPSATSFPININALLASSTPASLASSLSASATSSTSSSPSPSTTGTNGGGGGGLSGGAIGGIVGGVVGGLALLGAIAFFLWRRKNNANKTAGDYDANTTPYTSNGYQPAATEAPAGTYVAEAPATEKYAHQGHHTGGPYSDNVNAPVELSGNAPAELPGNARQY</sequence>
<keyword evidence="3 6" id="KW-1133">Transmembrane helix</keyword>
<organism evidence="8 9">
    <name type="scientific">Paraphoma chrysanthemicola</name>
    <dbReference type="NCBI Taxonomy" id="798071"/>
    <lineage>
        <taxon>Eukaryota</taxon>
        <taxon>Fungi</taxon>
        <taxon>Dikarya</taxon>
        <taxon>Ascomycota</taxon>
        <taxon>Pezizomycotina</taxon>
        <taxon>Dothideomycetes</taxon>
        <taxon>Pleosporomycetidae</taxon>
        <taxon>Pleosporales</taxon>
        <taxon>Pleosporineae</taxon>
        <taxon>Phaeosphaeriaceae</taxon>
        <taxon>Paraphoma</taxon>
    </lineage>
</organism>
<dbReference type="OrthoDB" id="3945612at2759"/>
<evidence type="ECO:0000256" key="5">
    <source>
        <dbReference type="SAM" id="MobiDB-lite"/>
    </source>
</evidence>
<keyword evidence="4 6" id="KW-0472">Membrane</keyword>
<feature type="region of interest" description="Disordered" evidence="5">
    <location>
        <begin position="173"/>
        <end position="192"/>
    </location>
</feature>
<name>A0A8K0R8W3_9PLEO</name>
<evidence type="ECO:0000313" key="9">
    <source>
        <dbReference type="Proteomes" id="UP000813461"/>
    </source>
</evidence>
<feature type="chain" id="PRO_5035461216" evidence="7">
    <location>
        <begin position="22"/>
        <end position="307"/>
    </location>
</feature>
<evidence type="ECO:0000256" key="1">
    <source>
        <dbReference type="ARBA" id="ARBA00004167"/>
    </source>
</evidence>
<feature type="transmembrane region" description="Helical" evidence="6">
    <location>
        <begin position="201"/>
        <end position="224"/>
    </location>
</feature>
<keyword evidence="7" id="KW-0732">Signal</keyword>
<proteinExistence type="predicted"/>
<dbReference type="InterPro" id="IPR051694">
    <property type="entry name" value="Immunoregulatory_rcpt-like"/>
</dbReference>
<dbReference type="PANTHER" id="PTHR15549:SF6">
    <property type="entry name" value="MID2 DOMAIN-CONTAINING PROTEIN"/>
    <property type="match status" value="1"/>
</dbReference>
<accession>A0A8K0R8W3</accession>
<dbReference type="GO" id="GO:0071944">
    <property type="term" value="C:cell periphery"/>
    <property type="evidence" value="ECO:0007669"/>
    <property type="project" value="UniProtKB-ARBA"/>
</dbReference>
<dbReference type="PANTHER" id="PTHR15549">
    <property type="entry name" value="PAIRED IMMUNOGLOBULIN-LIKE TYPE 2 RECEPTOR"/>
    <property type="match status" value="1"/>
</dbReference>
<dbReference type="AlphaFoldDB" id="A0A8K0R8W3"/>
<feature type="compositionally biased region" description="Low complexity" evidence="5">
    <location>
        <begin position="173"/>
        <end position="188"/>
    </location>
</feature>
<gene>
    <name evidence="8" type="ORF">FB567DRAFT_591351</name>
</gene>
<comment type="caution">
    <text evidence="8">The sequence shown here is derived from an EMBL/GenBank/DDBJ whole genome shotgun (WGS) entry which is preliminary data.</text>
</comment>
<keyword evidence="2 6" id="KW-0812">Transmembrane</keyword>
<dbReference type="EMBL" id="JAGMVJ010000007">
    <property type="protein sequence ID" value="KAH7089240.1"/>
    <property type="molecule type" value="Genomic_DNA"/>
</dbReference>
<evidence type="ECO:0000256" key="7">
    <source>
        <dbReference type="SAM" id="SignalP"/>
    </source>
</evidence>
<comment type="subcellular location">
    <subcellularLocation>
        <location evidence="1">Membrane</location>
        <topology evidence="1">Single-pass membrane protein</topology>
    </subcellularLocation>
</comment>
<evidence type="ECO:0000256" key="4">
    <source>
        <dbReference type="ARBA" id="ARBA00023136"/>
    </source>
</evidence>
<evidence type="ECO:0000256" key="2">
    <source>
        <dbReference type="ARBA" id="ARBA00022692"/>
    </source>
</evidence>
<evidence type="ECO:0000256" key="6">
    <source>
        <dbReference type="SAM" id="Phobius"/>
    </source>
</evidence>
<keyword evidence="9" id="KW-1185">Reference proteome</keyword>
<protein>
    <submittedName>
        <fullName evidence="8">Uncharacterized protein</fullName>
    </submittedName>
</protein>
<dbReference type="GO" id="GO:0016020">
    <property type="term" value="C:membrane"/>
    <property type="evidence" value="ECO:0007669"/>
    <property type="project" value="UniProtKB-SubCell"/>
</dbReference>
<evidence type="ECO:0000256" key="3">
    <source>
        <dbReference type="ARBA" id="ARBA00022989"/>
    </source>
</evidence>
<evidence type="ECO:0000313" key="8">
    <source>
        <dbReference type="EMBL" id="KAH7089240.1"/>
    </source>
</evidence>
<reference evidence="8" key="1">
    <citation type="journal article" date="2021" name="Nat. Commun.">
        <title>Genetic determinants of endophytism in the Arabidopsis root mycobiome.</title>
        <authorList>
            <person name="Mesny F."/>
            <person name="Miyauchi S."/>
            <person name="Thiergart T."/>
            <person name="Pickel B."/>
            <person name="Atanasova L."/>
            <person name="Karlsson M."/>
            <person name="Huettel B."/>
            <person name="Barry K.W."/>
            <person name="Haridas S."/>
            <person name="Chen C."/>
            <person name="Bauer D."/>
            <person name="Andreopoulos W."/>
            <person name="Pangilinan J."/>
            <person name="LaButti K."/>
            <person name="Riley R."/>
            <person name="Lipzen A."/>
            <person name="Clum A."/>
            <person name="Drula E."/>
            <person name="Henrissat B."/>
            <person name="Kohler A."/>
            <person name="Grigoriev I.V."/>
            <person name="Martin F.M."/>
            <person name="Hacquard S."/>
        </authorList>
    </citation>
    <scope>NUCLEOTIDE SEQUENCE</scope>
    <source>
        <strain evidence="8">MPI-SDFR-AT-0120</strain>
    </source>
</reference>
<dbReference type="Proteomes" id="UP000813461">
    <property type="component" value="Unassembled WGS sequence"/>
</dbReference>
<feature type="signal peptide" evidence="7">
    <location>
        <begin position="1"/>
        <end position="21"/>
    </location>
</feature>